<feature type="domain" description="UDP-glucose/GDP-mannose dehydrogenase C-terminal" evidence="5">
    <location>
        <begin position="310"/>
        <end position="410"/>
    </location>
</feature>
<dbReference type="GO" id="GO:0000271">
    <property type="term" value="P:polysaccharide biosynthetic process"/>
    <property type="evidence" value="ECO:0007669"/>
    <property type="project" value="InterPro"/>
</dbReference>
<evidence type="ECO:0000256" key="4">
    <source>
        <dbReference type="PIRNR" id="PIRNR000124"/>
    </source>
</evidence>
<dbReference type="NCBIfam" id="TIGR03026">
    <property type="entry name" value="NDP-sugDHase"/>
    <property type="match status" value="1"/>
</dbReference>
<dbReference type="InterPro" id="IPR014026">
    <property type="entry name" value="UDP-Glc/GDP-Man_DH_dimer"/>
</dbReference>
<dbReference type="PANTHER" id="PTHR43491:SF2">
    <property type="entry name" value="UDP-N-ACETYL-D-MANNOSAMINE DEHYDROGENASE"/>
    <property type="match status" value="1"/>
</dbReference>
<dbReference type="PIRSF" id="PIRSF000124">
    <property type="entry name" value="UDPglc_GDPman_dh"/>
    <property type="match status" value="1"/>
</dbReference>
<dbReference type="InterPro" id="IPR036291">
    <property type="entry name" value="NAD(P)-bd_dom_sf"/>
</dbReference>
<dbReference type="SMART" id="SM00984">
    <property type="entry name" value="UDPG_MGDP_dh_C"/>
    <property type="match status" value="1"/>
</dbReference>
<dbReference type="EMBL" id="LNYP01000029">
    <property type="protein sequence ID" value="KTD37835.1"/>
    <property type="molecule type" value="Genomic_DNA"/>
</dbReference>
<dbReference type="PATRIC" id="fig|29423.5.peg.1585"/>
<dbReference type="SUPFAM" id="SSF52413">
    <property type="entry name" value="UDP-glucose/GDP-mannose dehydrogenase C-terminal domain"/>
    <property type="match status" value="1"/>
</dbReference>
<evidence type="ECO:0000256" key="1">
    <source>
        <dbReference type="ARBA" id="ARBA00006601"/>
    </source>
</evidence>
<dbReference type="Pfam" id="PF03720">
    <property type="entry name" value="UDPG_MGDP_dh_C"/>
    <property type="match status" value="1"/>
</dbReference>
<keyword evidence="2" id="KW-0560">Oxidoreductase</keyword>
<reference evidence="6 7" key="1">
    <citation type="submission" date="2015-11" db="EMBL/GenBank/DDBJ databases">
        <title>Genomic analysis of 38 Legionella species identifies large and diverse effector repertoires.</title>
        <authorList>
            <person name="Burstein D."/>
            <person name="Amaro F."/>
            <person name="Zusman T."/>
            <person name="Lifshitz Z."/>
            <person name="Cohen O."/>
            <person name="Gilbert J.A."/>
            <person name="Pupko T."/>
            <person name="Shuman H.A."/>
            <person name="Segal G."/>
        </authorList>
    </citation>
    <scope>NUCLEOTIDE SEQUENCE [LARGE SCALE GENOMIC DNA]</scope>
    <source>
        <strain evidence="6 7">Oak Ridge-10</strain>
    </source>
</reference>
<dbReference type="Proteomes" id="UP000054858">
    <property type="component" value="Unassembled WGS sequence"/>
</dbReference>
<evidence type="ECO:0000313" key="7">
    <source>
        <dbReference type="Proteomes" id="UP000054858"/>
    </source>
</evidence>
<dbReference type="InterPro" id="IPR008927">
    <property type="entry name" value="6-PGluconate_DH-like_C_sf"/>
</dbReference>
<dbReference type="InterPro" id="IPR001732">
    <property type="entry name" value="UDP-Glc/GDP-Man_DH_N"/>
</dbReference>
<gene>
    <name evidence="6" type="primary">capL_1</name>
    <name evidence="6" type="ORF">Loak_1511</name>
</gene>
<dbReference type="InterPro" id="IPR028359">
    <property type="entry name" value="UDP_ManNAc/GlcNAc_DH"/>
</dbReference>
<dbReference type="InterPro" id="IPR036220">
    <property type="entry name" value="UDP-Glc/GDP-Man_DH_C_sf"/>
</dbReference>
<evidence type="ECO:0000256" key="2">
    <source>
        <dbReference type="ARBA" id="ARBA00023002"/>
    </source>
</evidence>
<protein>
    <submittedName>
        <fullName evidence="6">Protein capL</fullName>
    </submittedName>
</protein>
<evidence type="ECO:0000256" key="3">
    <source>
        <dbReference type="ARBA" id="ARBA00023027"/>
    </source>
</evidence>
<dbReference type="Pfam" id="PF00984">
    <property type="entry name" value="UDPG_MGDP_dh"/>
    <property type="match status" value="1"/>
</dbReference>
<accession>A0A0W0WZS6</accession>
<dbReference type="InterPro" id="IPR017476">
    <property type="entry name" value="UDP-Glc/GDP-Man"/>
</dbReference>
<dbReference type="PIRSF" id="PIRSF500136">
    <property type="entry name" value="UDP_ManNAc_DH"/>
    <property type="match status" value="1"/>
</dbReference>
<dbReference type="AlphaFoldDB" id="A0A0W0WZS6"/>
<dbReference type="RefSeq" id="WP_025385314.1">
    <property type="nucleotide sequence ID" value="NZ_LCUA01000002.1"/>
</dbReference>
<dbReference type="Gene3D" id="3.40.50.720">
    <property type="entry name" value="NAD(P)-binding Rossmann-like Domain"/>
    <property type="match status" value="2"/>
</dbReference>
<dbReference type="PANTHER" id="PTHR43491">
    <property type="entry name" value="UDP-N-ACETYL-D-MANNOSAMINE DEHYDROGENASE"/>
    <property type="match status" value="1"/>
</dbReference>
<comment type="caution">
    <text evidence="6">The sequence shown here is derived from an EMBL/GenBank/DDBJ whole genome shotgun (WGS) entry which is preliminary data.</text>
</comment>
<dbReference type="GO" id="GO:0051287">
    <property type="term" value="F:NAD binding"/>
    <property type="evidence" value="ECO:0007669"/>
    <property type="project" value="InterPro"/>
</dbReference>
<dbReference type="GO" id="GO:0016616">
    <property type="term" value="F:oxidoreductase activity, acting on the CH-OH group of donors, NAD or NADP as acceptor"/>
    <property type="evidence" value="ECO:0007669"/>
    <property type="project" value="InterPro"/>
</dbReference>
<dbReference type="SUPFAM" id="SSF48179">
    <property type="entry name" value="6-phosphogluconate dehydrogenase C-terminal domain-like"/>
    <property type="match status" value="1"/>
</dbReference>
<name>A0A0W0WZS6_9GAMM</name>
<evidence type="ECO:0000313" key="6">
    <source>
        <dbReference type="EMBL" id="KTD37835.1"/>
    </source>
</evidence>
<dbReference type="Pfam" id="PF03721">
    <property type="entry name" value="UDPG_MGDP_dh_N"/>
    <property type="match status" value="1"/>
</dbReference>
<dbReference type="InterPro" id="IPR014027">
    <property type="entry name" value="UDP-Glc/GDP-Man_DH_C"/>
</dbReference>
<proteinExistence type="inferred from homology"/>
<sequence length="424" mass="48135">MERIYAVIGLGYVGLELAMGLSKTVKVIGYDNSPERIEQLIHHYDKNKIFTKEQLQRSVIEYKNKLEDLKQANFYIVVVPTPVCHSLPDLECLIKATRVLAGIIKKGDIIVYESTVYPGTTEEICIKLLEDISQMTCGEDFNVGYSPERINPNDTAHTLSTIVKIVSAQNQNTLREIVKVYQKVSSVYPVMNIKVAEAAKVLENTQRDVNIAFMNEFARIMHALDINVQEVLDAAKTKWNFSDYKPGLVGGHCIAVDPLYLAFKAKQHGVEPSMILTARRINDDITHFIIEQMIKLLIKNRSNLNLITIGILGVTYKEDIPDIRNSLMLKLISELDEYQINYVIHDPHADKSLLLSKYHLKLVDFADLQELDVLLLGVGHTFYLNHGLSSIVSKLKQPGLFMDIPSLFKEVDKSDFKNIIFWNL</sequence>
<comment type="similarity">
    <text evidence="1 4">Belongs to the UDP-glucose/GDP-mannose dehydrogenase family.</text>
</comment>
<dbReference type="GO" id="GO:0016628">
    <property type="term" value="F:oxidoreductase activity, acting on the CH-CH group of donors, NAD or NADP as acceptor"/>
    <property type="evidence" value="ECO:0007669"/>
    <property type="project" value="InterPro"/>
</dbReference>
<dbReference type="SUPFAM" id="SSF51735">
    <property type="entry name" value="NAD(P)-binding Rossmann-fold domains"/>
    <property type="match status" value="1"/>
</dbReference>
<evidence type="ECO:0000259" key="5">
    <source>
        <dbReference type="SMART" id="SM00984"/>
    </source>
</evidence>
<organism evidence="6 7">
    <name type="scientific">Legionella oakridgensis</name>
    <dbReference type="NCBI Taxonomy" id="29423"/>
    <lineage>
        <taxon>Bacteria</taxon>
        <taxon>Pseudomonadati</taxon>
        <taxon>Pseudomonadota</taxon>
        <taxon>Gammaproteobacteria</taxon>
        <taxon>Legionellales</taxon>
        <taxon>Legionellaceae</taxon>
        <taxon>Legionella</taxon>
    </lineage>
</organism>
<keyword evidence="3" id="KW-0520">NAD</keyword>